<dbReference type="EMBL" id="AFCW01000747">
    <property type="protein sequence ID" value="EHD04444.1"/>
    <property type="molecule type" value="Genomic_DNA"/>
</dbReference>
<name>G5RU91_SALET</name>
<proteinExistence type="predicted"/>
<reference evidence="1 2" key="1">
    <citation type="journal article" date="2011" name="BMC Genomics">
        <title>Genome sequencing reveals diversification of virulence factor content and possible host adaptation in distinct subpopulations of Salmonella enterica.</title>
        <authorList>
            <person name="den Bakker H.C."/>
            <person name="Moreno Switt A.I."/>
            <person name="Govoni G."/>
            <person name="Cummings C.A."/>
            <person name="Ranieri M.L."/>
            <person name="Degoricija L."/>
            <person name="Hoelzer K."/>
            <person name="Rodriguez-Rivera L.D."/>
            <person name="Brown S."/>
            <person name="Bolchacova E."/>
            <person name="Furtado M.R."/>
            <person name="Wiedmann M."/>
        </authorList>
    </citation>
    <scope>NUCLEOTIDE SEQUENCE [LARGE SCALE GENOMIC DNA]</scope>
    <source>
        <strain evidence="1 2">R8-2977</strain>
    </source>
</reference>
<evidence type="ECO:0000313" key="1">
    <source>
        <dbReference type="EMBL" id="EHD04444.1"/>
    </source>
</evidence>
<sequence>LCRRWYWPCPHCGDWFQPAMENMVGYG</sequence>
<gene>
    <name evidence="1" type="ORF">LTSEURB_1895</name>
</gene>
<feature type="non-terminal residue" evidence="1">
    <location>
        <position position="1"/>
    </location>
</feature>
<accession>G5RU91</accession>
<evidence type="ECO:0000313" key="2">
    <source>
        <dbReference type="Proteomes" id="UP000004776"/>
    </source>
</evidence>
<dbReference type="AlphaFoldDB" id="G5RU91"/>
<dbReference type="Proteomes" id="UP000004776">
    <property type="component" value="Unassembled WGS sequence"/>
</dbReference>
<organism evidence="1 2">
    <name type="scientific">Salmonella enterica subsp. enterica serovar Urbana str. R8-2977</name>
    <dbReference type="NCBI Taxonomy" id="913084"/>
    <lineage>
        <taxon>Bacteria</taxon>
        <taxon>Pseudomonadati</taxon>
        <taxon>Pseudomonadota</taxon>
        <taxon>Gammaproteobacteria</taxon>
        <taxon>Enterobacterales</taxon>
        <taxon>Enterobacteriaceae</taxon>
        <taxon>Salmonella</taxon>
    </lineage>
</organism>
<protein>
    <submittedName>
        <fullName evidence="1">Putative terminase large subunit</fullName>
    </submittedName>
</protein>
<comment type="caution">
    <text evidence="1">The sequence shown here is derived from an EMBL/GenBank/DDBJ whole genome shotgun (WGS) entry which is preliminary data.</text>
</comment>